<evidence type="ECO:0000313" key="3">
    <source>
        <dbReference type="EMBL" id="CAF4220817.1"/>
    </source>
</evidence>
<dbReference type="Proteomes" id="UP000663836">
    <property type="component" value="Unassembled WGS sequence"/>
</dbReference>
<gene>
    <name evidence="3" type="ORF">JBS370_LOCUS37437</name>
</gene>
<keyword evidence="2" id="KW-0472">Membrane</keyword>
<feature type="non-terminal residue" evidence="3">
    <location>
        <position position="1"/>
    </location>
</feature>
<proteinExistence type="predicted"/>
<keyword evidence="2" id="KW-0812">Transmembrane</keyword>
<comment type="caution">
    <text evidence="3">The sequence shown here is derived from an EMBL/GenBank/DDBJ whole genome shotgun (WGS) entry which is preliminary data.</text>
</comment>
<evidence type="ECO:0000313" key="4">
    <source>
        <dbReference type="Proteomes" id="UP000663836"/>
    </source>
</evidence>
<accession>A0A820CPD3</accession>
<protein>
    <submittedName>
        <fullName evidence="3">Uncharacterized protein</fullName>
    </submittedName>
</protein>
<dbReference type="AlphaFoldDB" id="A0A820CPD3"/>
<keyword evidence="2" id="KW-1133">Transmembrane helix</keyword>
<organism evidence="3 4">
    <name type="scientific">Rotaria sordida</name>
    <dbReference type="NCBI Taxonomy" id="392033"/>
    <lineage>
        <taxon>Eukaryota</taxon>
        <taxon>Metazoa</taxon>
        <taxon>Spiralia</taxon>
        <taxon>Gnathifera</taxon>
        <taxon>Rotifera</taxon>
        <taxon>Eurotatoria</taxon>
        <taxon>Bdelloidea</taxon>
        <taxon>Philodinida</taxon>
        <taxon>Philodinidae</taxon>
        <taxon>Rotaria</taxon>
    </lineage>
</organism>
<feature type="region of interest" description="Disordered" evidence="1">
    <location>
        <begin position="1"/>
        <end position="24"/>
    </location>
</feature>
<dbReference type="EMBL" id="CAJOBD010017238">
    <property type="protein sequence ID" value="CAF4220817.1"/>
    <property type="molecule type" value="Genomic_DNA"/>
</dbReference>
<feature type="compositionally biased region" description="Basic and acidic residues" evidence="1">
    <location>
        <begin position="1"/>
        <end position="11"/>
    </location>
</feature>
<name>A0A820CPD3_9BILA</name>
<evidence type="ECO:0000256" key="2">
    <source>
        <dbReference type="SAM" id="Phobius"/>
    </source>
</evidence>
<sequence length="64" mass="6751">IESMHDGHAPIDDPQPMATSSSTPPAHLSFSHIYEKVIFGVTCTAGGVAIGIAICVAIGYFEYK</sequence>
<reference evidence="3" key="1">
    <citation type="submission" date="2021-02" db="EMBL/GenBank/DDBJ databases">
        <authorList>
            <person name="Nowell W R."/>
        </authorList>
    </citation>
    <scope>NUCLEOTIDE SEQUENCE</scope>
</reference>
<evidence type="ECO:0000256" key="1">
    <source>
        <dbReference type="SAM" id="MobiDB-lite"/>
    </source>
</evidence>
<feature type="transmembrane region" description="Helical" evidence="2">
    <location>
        <begin position="37"/>
        <end position="61"/>
    </location>
</feature>